<protein>
    <submittedName>
        <fullName evidence="1">Uncharacterized protein</fullName>
    </submittedName>
</protein>
<organism evidence="1 2">
    <name type="scientific">Nitrosomonas ureae</name>
    <dbReference type="NCBI Taxonomy" id="44577"/>
    <lineage>
        <taxon>Bacteria</taxon>
        <taxon>Pseudomonadati</taxon>
        <taxon>Pseudomonadota</taxon>
        <taxon>Betaproteobacteria</taxon>
        <taxon>Nitrosomonadales</taxon>
        <taxon>Nitrosomonadaceae</taxon>
        <taxon>Nitrosomonas</taxon>
    </lineage>
</organism>
<gene>
    <name evidence="1" type="ORF">SAMN05216406_11451</name>
</gene>
<keyword evidence="2" id="KW-1185">Reference proteome</keyword>
<name>A0A1H2EPB6_9PROT</name>
<accession>A0A1H2EPB6</accession>
<dbReference type="Proteomes" id="UP000182882">
    <property type="component" value="Unassembled WGS sequence"/>
</dbReference>
<sequence length="95" mass="10965">MIINGTDYGRLLELARMRIRESIEEIKSKREMICQKENLLIVSDGYAWNTQVYCNGEKLENVTAVEILPLLPGEPLRSRIEVYAPCLHLRAECEN</sequence>
<dbReference type="AlphaFoldDB" id="A0A1H2EPB6"/>
<dbReference type="EMBL" id="FNLN01000014">
    <property type="protein sequence ID" value="SDT96967.1"/>
    <property type="molecule type" value="Genomic_DNA"/>
</dbReference>
<dbReference type="KEGG" id="nur:ATY38_12095"/>
<evidence type="ECO:0000313" key="2">
    <source>
        <dbReference type="Proteomes" id="UP000182882"/>
    </source>
</evidence>
<dbReference type="RefSeq" id="WP_062559526.1">
    <property type="nucleotide sequence ID" value="NZ_CP013341.1"/>
</dbReference>
<proteinExistence type="predicted"/>
<reference evidence="2" key="1">
    <citation type="submission" date="2016-10" db="EMBL/GenBank/DDBJ databases">
        <authorList>
            <person name="Varghese N."/>
            <person name="Submissions S."/>
        </authorList>
    </citation>
    <scope>NUCLEOTIDE SEQUENCE [LARGE SCALE GENOMIC DNA]</scope>
    <source>
        <strain evidence="2">Nm10</strain>
    </source>
</reference>
<evidence type="ECO:0000313" key="1">
    <source>
        <dbReference type="EMBL" id="SDT96967.1"/>
    </source>
</evidence>